<dbReference type="InParanoid" id="A0A7N2LVG5"/>
<organism evidence="2 3">
    <name type="scientific">Quercus lobata</name>
    <name type="common">Valley oak</name>
    <dbReference type="NCBI Taxonomy" id="97700"/>
    <lineage>
        <taxon>Eukaryota</taxon>
        <taxon>Viridiplantae</taxon>
        <taxon>Streptophyta</taxon>
        <taxon>Embryophyta</taxon>
        <taxon>Tracheophyta</taxon>
        <taxon>Spermatophyta</taxon>
        <taxon>Magnoliopsida</taxon>
        <taxon>eudicotyledons</taxon>
        <taxon>Gunneridae</taxon>
        <taxon>Pentapetalae</taxon>
        <taxon>rosids</taxon>
        <taxon>fabids</taxon>
        <taxon>Fagales</taxon>
        <taxon>Fagaceae</taxon>
        <taxon>Quercus</taxon>
    </lineage>
</organism>
<accession>A0A7N2LVG5</accession>
<evidence type="ECO:0000313" key="3">
    <source>
        <dbReference type="Proteomes" id="UP000594261"/>
    </source>
</evidence>
<evidence type="ECO:0000313" key="2">
    <source>
        <dbReference type="EnsemblPlants" id="QL06p001277:mrna"/>
    </source>
</evidence>
<feature type="compositionally biased region" description="Polar residues" evidence="1">
    <location>
        <begin position="52"/>
        <end position="61"/>
    </location>
</feature>
<proteinExistence type="predicted"/>
<evidence type="ECO:0000256" key="1">
    <source>
        <dbReference type="SAM" id="MobiDB-lite"/>
    </source>
</evidence>
<protein>
    <submittedName>
        <fullName evidence="2">Uncharacterized protein</fullName>
    </submittedName>
</protein>
<sequence length="87" mass="9474">MAGIFSGTKQEGRAYRIAGRYGIFRPYRPVRYIPIVPAGAIGTDCSTLKISSSNKSTSATPAFSDDAKSATGTGKWFPLNRWRKDQA</sequence>
<dbReference type="Gramene" id="QL06p001277:mrna">
    <property type="protein sequence ID" value="QL06p001277:mrna"/>
    <property type="gene ID" value="QL06p001277"/>
</dbReference>
<dbReference type="AlphaFoldDB" id="A0A7N2LVG5"/>
<keyword evidence="3" id="KW-1185">Reference proteome</keyword>
<dbReference type="EnsemblPlants" id="QL06p001277:mrna">
    <property type="protein sequence ID" value="QL06p001277:mrna"/>
    <property type="gene ID" value="QL06p001277"/>
</dbReference>
<dbReference type="EMBL" id="LRBV02000006">
    <property type="status" value="NOT_ANNOTATED_CDS"/>
    <property type="molecule type" value="Genomic_DNA"/>
</dbReference>
<feature type="region of interest" description="Disordered" evidence="1">
    <location>
        <begin position="52"/>
        <end position="74"/>
    </location>
</feature>
<name>A0A7N2LVG5_QUELO</name>
<reference evidence="2 3" key="1">
    <citation type="journal article" date="2016" name="G3 (Bethesda)">
        <title>First Draft Assembly and Annotation of the Genome of a California Endemic Oak Quercus lobata Nee (Fagaceae).</title>
        <authorList>
            <person name="Sork V.L."/>
            <person name="Fitz-Gibbon S.T."/>
            <person name="Puiu D."/>
            <person name="Crepeau M."/>
            <person name="Gugger P.F."/>
            <person name="Sherman R."/>
            <person name="Stevens K."/>
            <person name="Langley C.H."/>
            <person name="Pellegrini M."/>
            <person name="Salzberg S.L."/>
        </authorList>
    </citation>
    <scope>NUCLEOTIDE SEQUENCE [LARGE SCALE GENOMIC DNA]</scope>
    <source>
        <strain evidence="2 3">cv. SW786</strain>
    </source>
</reference>
<reference evidence="2" key="2">
    <citation type="submission" date="2021-01" db="UniProtKB">
        <authorList>
            <consortium name="EnsemblPlants"/>
        </authorList>
    </citation>
    <scope>IDENTIFICATION</scope>
</reference>
<dbReference type="Proteomes" id="UP000594261">
    <property type="component" value="Chromosome 6"/>
</dbReference>